<evidence type="ECO:0000256" key="1">
    <source>
        <dbReference type="SAM" id="MobiDB-lite"/>
    </source>
</evidence>
<evidence type="ECO:0000313" key="3">
    <source>
        <dbReference type="Proteomes" id="UP000251960"/>
    </source>
</evidence>
<organism evidence="2 3">
    <name type="scientific">Zea mays</name>
    <name type="common">Maize</name>
    <dbReference type="NCBI Taxonomy" id="4577"/>
    <lineage>
        <taxon>Eukaryota</taxon>
        <taxon>Viridiplantae</taxon>
        <taxon>Streptophyta</taxon>
        <taxon>Embryophyta</taxon>
        <taxon>Tracheophyta</taxon>
        <taxon>Spermatophyta</taxon>
        <taxon>Magnoliopsida</taxon>
        <taxon>Liliopsida</taxon>
        <taxon>Poales</taxon>
        <taxon>Poaceae</taxon>
        <taxon>PACMAD clade</taxon>
        <taxon>Panicoideae</taxon>
        <taxon>Andropogonodae</taxon>
        <taxon>Andropogoneae</taxon>
        <taxon>Tripsacinae</taxon>
        <taxon>Zea</taxon>
    </lineage>
</organism>
<dbReference type="EMBL" id="NCVQ01000010">
    <property type="protein sequence ID" value="PWZ07064.1"/>
    <property type="molecule type" value="Genomic_DNA"/>
</dbReference>
<protein>
    <submittedName>
        <fullName evidence="2">Uncharacterized protein</fullName>
    </submittedName>
</protein>
<gene>
    <name evidence="2" type="ORF">Zm00014a_001745</name>
</gene>
<comment type="caution">
    <text evidence="2">The sequence shown here is derived from an EMBL/GenBank/DDBJ whole genome shotgun (WGS) entry which is preliminary data.</text>
</comment>
<dbReference type="Proteomes" id="UP000251960">
    <property type="component" value="Chromosome 9"/>
</dbReference>
<sequence>MEEAEGHGMESSQCSKSKATTVLLQDGPSSALGHRGGRACTRAEVEASLKRWNREDNSWTWEEQGGARRWRGRAGRWARQQRGAPWEMGARRHWSTRPGDPIQEPSVGGGREENVLRARCCSGESFLVAGEEEVGRALES</sequence>
<feature type="region of interest" description="Disordered" evidence="1">
    <location>
        <begin position="1"/>
        <end position="40"/>
    </location>
</feature>
<name>A0A3L6DEL0_MAIZE</name>
<dbReference type="AlphaFoldDB" id="A0A3L6DEL0"/>
<accession>A0A3L6DEL0</accession>
<proteinExistence type="predicted"/>
<evidence type="ECO:0000313" key="2">
    <source>
        <dbReference type="EMBL" id="PWZ07064.1"/>
    </source>
</evidence>
<feature type="region of interest" description="Disordered" evidence="1">
    <location>
        <begin position="91"/>
        <end position="111"/>
    </location>
</feature>
<feature type="compositionally biased region" description="Polar residues" evidence="1">
    <location>
        <begin position="10"/>
        <end position="23"/>
    </location>
</feature>
<reference evidence="2 3" key="1">
    <citation type="journal article" date="2018" name="Nat. Genet.">
        <title>Extensive intraspecific gene order and gene structural variations between Mo17 and other maize genomes.</title>
        <authorList>
            <person name="Sun S."/>
            <person name="Zhou Y."/>
            <person name="Chen J."/>
            <person name="Shi J."/>
            <person name="Zhao H."/>
            <person name="Zhao H."/>
            <person name="Song W."/>
            <person name="Zhang M."/>
            <person name="Cui Y."/>
            <person name="Dong X."/>
            <person name="Liu H."/>
            <person name="Ma X."/>
            <person name="Jiao Y."/>
            <person name="Wang B."/>
            <person name="Wei X."/>
            <person name="Stein J.C."/>
            <person name="Glaubitz J.C."/>
            <person name="Lu F."/>
            <person name="Yu G."/>
            <person name="Liang C."/>
            <person name="Fengler K."/>
            <person name="Li B."/>
            <person name="Rafalski A."/>
            <person name="Schnable P.S."/>
            <person name="Ware D.H."/>
            <person name="Buckler E.S."/>
            <person name="Lai J."/>
        </authorList>
    </citation>
    <scope>NUCLEOTIDE SEQUENCE [LARGE SCALE GENOMIC DNA]</scope>
    <source>
        <strain evidence="3">cv. Missouri 17</strain>
        <tissue evidence="2">Seedling</tissue>
    </source>
</reference>